<gene>
    <name evidence="1" type="ORF">Cflav_PD5968</name>
</gene>
<evidence type="ECO:0000313" key="1">
    <source>
        <dbReference type="EMBL" id="EEF63333.1"/>
    </source>
</evidence>
<keyword evidence="2" id="KW-1185">Reference proteome</keyword>
<comment type="caution">
    <text evidence="1">The sequence shown here is derived from an EMBL/GenBank/DDBJ whole genome shotgun (WGS) entry which is preliminary data.</text>
</comment>
<proteinExistence type="predicted"/>
<reference evidence="1 2" key="1">
    <citation type="journal article" date="2011" name="J. Bacteriol.">
        <title>Genome sequence of 'Pedosphaera parvula' Ellin514, an aerobic Verrucomicrobial isolate from pasture soil.</title>
        <authorList>
            <person name="Kant R."/>
            <person name="van Passel M.W."/>
            <person name="Sangwan P."/>
            <person name="Palva A."/>
            <person name="Lucas S."/>
            <person name="Copeland A."/>
            <person name="Lapidus A."/>
            <person name="Glavina Del Rio T."/>
            <person name="Dalin E."/>
            <person name="Tice H."/>
            <person name="Bruce D."/>
            <person name="Goodwin L."/>
            <person name="Pitluck S."/>
            <person name="Chertkov O."/>
            <person name="Larimer F.W."/>
            <person name="Land M.L."/>
            <person name="Hauser L."/>
            <person name="Brettin T.S."/>
            <person name="Detter J.C."/>
            <person name="Han S."/>
            <person name="de Vos W.M."/>
            <person name="Janssen P.H."/>
            <person name="Smidt H."/>
        </authorList>
    </citation>
    <scope>NUCLEOTIDE SEQUENCE [LARGE SCALE GENOMIC DNA]</scope>
    <source>
        <strain evidence="1 2">Ellin514</strain>
    </source>
</reference>
<name>B9X9Z2_PEDPL</name>
<sequence length="205" mass="22825" precursor="true">MVTAKSLGKMLTSPCFKPQIRSIQFPIKMKTLRLILVTCFGLSAIIAHAADKIEGAFGKKLGDVFDVSTAVGTSKLTDGTPMYEFATTNGFRSFNRYYVLVTPRTKKIYSVWGIGQAESTAAAQKEQALVMEILQQKYGNKEKEGILDALGDAKRIDQGSRYIVTKISGFTDVTLDIRYHDRDLDKLAERERLEDESKKVDKSGL</sequence>
<evidence type="ECO:0000313" key="2">
    <source>
        <dbReference type="Proteomes" id="UP000003688"/>
    </source>
</evidence>
<dbReference type="STRING" id="320771.Cflav_PD5968"/>
<dbReference type="AlphaFoldDB" id="B9X9Z2"/>
<organism evidence="1 2">
    <name type="scientific">Pedosphaera parvula (strain Ellin514)</name>
    <dbReference type="NCBI Taxonomy" id="320771"/>
    <lineage>
        <taxon>Bacteria</taxon>
        <taxon>Pseudomonadati</taxon>
        <taxon>Verrucomicrobiota</taxon>
        <taxon>Pedosphaerae</taxon>
        <taxon>Pedosphaerales</taxon>
        <taxon>Pedosphaeraceae</taxon>
        <taxon>Pedosphaera</taxon>
    </lineage>
</organism>
<dbReference type="EMBL" id="ABOX02000001">
    <property type="protein sequence ID" value="EEF63333.1"/>
    <property type="molecule type" value="Genomic_DNA"/>
</dbReference>
<protein>
    <submittedName>
        <fullName evidence="1">Uncharacterized protein</fullName>
    </submittedName>
</protein>
<dbReference type="Proteomes" id="UP000003688">
    <property type="component" value="Unassembled WGS sequence"/>
</dbReference>
<accession>B9X9Z2</accession>